<dbReference type="EMBL" id="GL883023">
    <property type="protein sequence ID" value="EGG16601.1"/>
    <property type="molecule type" value="Genomic_DNA"/>
</dbReference>
<feature type="domain" description="Peptidase C39-like" evidence="1">
    <location>
        <begin position="132"/>
        <end position="224"/>
    </location>
</feature>
<dbReference type="GeneID" id="14868522"/>
<dbReference type="OrthoDB" id="18308at2759"/>
<organism evidence="2 3">
    <name type="scientific">Cavenderia fasciculata</name>
    <name type="common">Slime mold</name>
    <name type="synonym">Dictyostelium fasciculatum</name>
    <dbReference type="NCBI Taxonomy" id="261658"/>
    <lineage>
        <taxon>Eukaryota</taxon>
        <taxon>Amoebozoa</taxon>
        <taxon>Evosea</taxon>
        <taxon>Eumycetozoa</taxon>
        <taxon>Dictyostelia</taxon>
        <taxon>Acytosteliales</taxon>
        <taxon>Cavenderiaceae</taxon>
        <taxon>Cavenderia</taxon>
    </lineage>
</organism>
<dbReference type="InterPro" id="IPR039564">
    <property type="entry name" value="Peptidase_C39-like"/>
</dbReference>
<protein>
    <recommendedName>
        <fullName evidence="1">Peptidase C39-like domain-containing protein</fullName>
    </recommendedName>
</protein>
<dbReference type="Pfam" id="PF13529">
    <property type="entry name" value="Peptidase_C39_2"/>
    <property type="match status" value="2"/>
</dbReference>
<feature type="domain" description="Peptidase C39-like" evidence="1">
    <location>
        <begin position="7"/>
        <end position="107"/>
    </location>
</feature>
<dbReference type="Gene3D" id="3.90.70.10">
    <property type="entry name" value="Cysteine proteinases"/>
    <property type="match status" value="1"/>
</dbReference>
<dbReference type="KEGG" id="dfa:DFA_09148"/>
<evidence type="ECO:0000313" key="2">
    <source>
        <dbReference type="EMBL" id="EGG16601.1"/>
    </source>
</evidence>
<dbReference type="PANTHER" id="PTHR37806">
    <property type="entry name" value="LMO0724 PROTEIN"/>
    <property type="match status" value="1"/>
</dbReference>
<gene>
    <name evidence="2" type="ORF">DFA_09148</name>
</gene>
<evidence type="ECO:0000259" key="1">
    <source>
        <dbReference type="Pfam" id="PF13529"/>
    </source>
</evidence>
<dbReference type="PANTHER" id="PTHR37806:SF1">
    <property type="entry name" value="PEPTIDASE C39-LIKE DOMAIN-CONTAINING PROTEIN"/>
    <property type="match status" value="1"/>
</dbReference>
<dbReference type="RefSeq" id="XP_004355001.1">
    <property type="nucleotide sequence ID" value="XM_004354949.1"/>
</dbReference>
<accession>F4Q6U1</accession>
<dbReference type="OMA" id="AGWCVYN"/>
<name>F4Q6U1_CACFS</name>
<proteinExistence type="predicted"/>
<reference evidence="3" key="1">
    <citation type="journal article" date="2011" name="Genome Res.">
        <title>Phylogeny-wide analysis of social amoeba genomes highlights ancient origins for complex intercellular communication.</title>
        <authorList>
            <person name="Heidel A.J."/>
            <person name="Lawal H.M."/>
            <person name="Felder M."/>
            <person name="Schilde C."/>
            <person name="Helps N.R."/>
            <person name="Tunggal B."/>
            <person name="Rivero F."/>
            <person name="John U."/>
            <person name="Schleicher M."/>
            <person name="Eichinger L."/>
            <person name="Platzer M."/>
            <person name="Noegel A.A."/>
            <person name="Schaap P."/>
            <person name="Gloeckner G."/>
        </authorList>
    </citation>
    <scope>NUCLEOTIDE SEQUENCE [LARGE SCALE GENOMIC DNA]</scope>
    <source>
        <strain evidence="3">SH3</strain>
    </source>
</reference>
<sequence>MKEECFIDIPIQYQYPILPTGCEVTSLSMLLQSIEINNNDNNDQPSSSPFTKESLAKIVFKESDPHMVNQQLIGGNPYRSFIGEPTSKESFGMFHQPLAQLLDKMLVDYLDRINGQYKVVDLTNNTHKHHLQDNESKSTIESRLNYFEETNDQDDSDVDVLEEFLSNQQHAIVIWMTLELRQPRVTDTWQDEKIITNQIHWVSPEHCALLVGYTSKHYIINDPHTGKVEHYDKELFKKRWRQLGRQAISIINK</sequence>
<evidence type="ECO:0000313" key="3">
    <source>
        <dbReference type="Proteomes" id="UP000007797"/>
    </source>
</evidence>
<keyword evidence="3" id="KW-1185">Reference proteome</keyword>
<dbReference type="AlphaFoldDB" id="F4Q6U1"/>
<dbReference type="Proteomes" id="UP000007797">
    <property type="component" value="Unassembled WGS sequence"/>
</dbReference>